<proteinExistence type="predicted"/>
<dbReference type="OrthoDB" id="33540at10239"/>
<keyword evidence="1" id="KW-0175">Coiled coil</keyword>
<name>F2WKX5_9VIRU</name>
<evidence type="ECO:0000313" key="3">
    <source>
        <dbReference type="Proteomes" id="UP000203366"/>
    </source>
</evidence>
<dbReference type="GeneID" id="10399630"/>
<accession>F2WKX5</accession>
<protein>
    <submittedName>
        <fullName evidence="2">Uncharacterized protein</fullName>
    </submittedName>
</protein>
<dbReference type="EMBL" id="HQ113105">
    <property type="protein sequence ID" value="AEA06898.1"/>
    <property type="molecule type" value="Genomic_DNA"/>
</dbReference>
<feature type="coiled-coil region" evidence="1">
    <location>
        <begin position="97"/>
        <end position="131"/>
    </location>
</feature>
<dbReference type="KEGG" id="vg:10399630"/>
<sequence length="148" mass="17419">MMRSFLKEEVRLFLTNALNIPEEDIFMEVTVVFPNLLEVVYDIKNLVLERNRWRETDRSLLLLNDGRVCEFEMTGDAALSALKEDVENVLFSCPEFARQKTKDVQKLQSYISTLEERIKNLRHKKRKLKYAPGKKGAIQAQQHFEENQ</sequence>
<dbReference type="Proteomes" id="UP000203366">
    <property type="component" value="Segment"/>
</dbReference>
<dbReference type="RefSeq" id="YP_004347010.1">
    <property type="nucleotide sequence ID" value="NC_015326.1"/>
</dbReference>
<gene>
    <name evidence="2" type="ORF">LAU_0042</name>
</gene>
<evidence type="ECO:0000313" key="2">
    <source>
        <dbReference type="EMBL" id="AEA06898.1"/>
    </source>
</evidence>
<reference evidence="2 3" key="1">
    <citation type="journal article" date="2011" name="Environ. Microbiol.">
        <title>Lausannevirus, a giant amoebal virus encoding histone doublets.</title>
        <authorList>
            <person name="Thomas V."/>
            <person name="Bertelli C."/>
            <person name="Collyn F."/>
            <person name="Casson N."/>
            <person name="Telenti A."/>
            <person name="Goesmann A."/>
            <person name="Croxatto A."/>
            <person name="Greub G."/>
        </authorList>
    </citation>
    <scope>NUCLEOTIDE SEQUENCE [LARGE SCALE GENOMIC DNA]</scope>
    <source>
        <strain evidence="2">7715</strain>
    </source>
</reference>
<keyword evidence="3" id="KW-1185">Reference proteome</keyword>
<organism evidence="2 3">
    <name type="scientific">Lausannevirus</name>
    <dbReference type="NCBI Taxonomy" id="999883"/>
    <lineage>
        <taxon>Viruses</taxon>
        <taxon>Varidnaviria</taxon>
        <taxon>Bamfordvirae</taxon>
        <taxon>Nucleocytoviricota</taxon>
        <taxon>Megaviricetes</taxon>
        <taxon>Pimascovirales</taxon>
        <taxon>Pimascovirales incertae sedis</taxon>
        <taxon>Marseilleviridae</taxon>
        <taxon>Losannavirus</taxon>
        <taxon>Losannavirus lausannense</taxon>
    </lineage>
</organism>
<evidence type="ECO:0000256" key="1">
    <source>
        <dbReference type="SAM" id="Coils"/>
    </source>
</evidence>